<dbReference type="OrthoDB" id="5381041at2"/>
<evidence type="ECO:0000313" key="3">
    <source>
        <dbReference type="Proteomes" id="UP000286997"/>
    </source>
</evidence>
<dbReference type="Proteomes" id="UP000286997">
    <property type="component" value="Unassembled WGS sequence"/>
</dbReference>
<gene>
    <name evidence="2" type="ORF">EOE48_16835</name>
</gene>
<name>A0A437P239_9HYPH</name>
<reference evidence="2 3" key="1">
    <citation type="submission" date="2019-01" db="EMBL/GenBank/DDBJ databases">
        <authorList>
            <person name="Chen W.-M."/>
        </authorList>
    </citation>
    <scope>NUCLEOTIDE SEQUENCE [LARGE SCALE GENOMIC DNA]</scope>
    <source>
        <strain evidence="2 3">TER-1</strain>
    </source>
</reference>
<accession>A0A437P239</accession>
<comment type="caution">
    <text evidence="2">The sequence shown here is derived from an EMBL/GenBank/DDBJ whole genome shotgun (WGS) entry which is preliminary data.</text>
</comment>
<proteinExistence type="predicted"/>
<keyword evidence="1" id="KW-0732">Signal</keyword>
<feature type="signal peptide" evidence="1">
    <location>
        <begin position="1"/>
        <end position="23"/>
    </location>
</feature>
<organism evidence="2 3">
    <name type="scientific">Methylobacterium oryzihabitans</name>
    <dbReference type="NCBI Taxonomy" id="2499852"/>
    <lineage>
        <taxon>Bacteria</taxon>
        <taxon>Pseudomonadati</taxon>
        <taxon>Pseudomonadota</taxon>
        <taxon>Alphaproteobacteria</taxon>
        <taxon>Hyphomicrobiales</taxon>
        <taxon>Methylobacteriaceae</taxon>
        <taxon>Methylobacterium</taxon>
    </lineage>
</organism>
<evidence type="ECO:0000313" key="2">
    <source>
        <dbReference type="EMBL" id="RVU16357.1"/>
    </source>
</evidence>
<dbReference type="EMBL" id="SACP01000016">
    <property type="protein sequence ID" value="RVU16357.1"/>
    <property type="molecule type" value="Genomic_DNA"/>
</dbReference>
<sequence>MVRGALPLASGLWLLASALPSGAQVVHDGQFWFNATIFGGVGSVAYFAEVQPRVGDGLSRLDQLILRPAIGWKLDDRLSLYQGYARVESTPLGGRAFGEDRSFQQVNWEIGRIGRLKLSSRTRFEQRWQTNGRDVGFRLREQVRAAYPLTDAKGSVSALGWVETFVALNDTDWGARAGFDRVRAFVGLEIPVVDRSTIELGYMNQTVNAPARVEMDHVLSLSVLYRP</sequence>
<protein>
    <submittedName>
        <fullName evidence="2">DUF2490 domain-containing protein</fullName>
    </submittedName>
</protein>
<dbReference type="Pfam" id="PF10677">
    <property type="entry name" value="DUF2490"/>
    <property type="match status" value="1"/>
</dbReference>
<feature type="chain" id="PRO_5019070437" evidence="1">
    <location>
        <begin position="24"/>
        <end position="227"/>
    </location>
</feature>
<keyword evidence="3" id="KW-1185">Reference proteome</keyword>
<dbReference type="AlphaFoldDB" id="A0A437P239"/>
<dbReference type="InterPro" id="IPR019619">
    <property type="entry name" value="DUF2490"/>
</dbReference>
<evidence type="ECO:0000256" key="1">
    <source>
        <dbReference type="SAM" id="SignalP"/>
    </source>
</evidence>